<dbReference type="EMBL" id="AOEX01000103">
    <property type="protein sequence ID" value="EME51250.1"/>
    <property type="molecule type" value="Genomic_DNA"/>
</dbReference>
<reference evidence="3 4" key="1">
    <citation type="journal article" date="2013" name="Genome Announc.">
        <title>Draft Genome Sequence of Rhodococcus ruber Strain BKS 20-38.</title>
        <authorList>
            <person name="Bala M."/>
            <person name="Kumar S."/>
            <person name="Raghava G.P."/>
            <person name="Mayilraj S."/>
        </authorList>
    </citation>
    <scope>NUCLEOTIDE SEQUENCE [LARGE SCALE GENOMIC DNA]</scope>
    <source>
        <strain evidence="3 4">BKS 20-38</strain>
    </source>
</reference>
<protein>
    <recommendedName>
        <fullName evidence="2">Swt1-like HEPN domain-containing protein</fullName>
    </recommendedName>
</protein>
<evidence type="ECO:0000256" key="1">
    <source>
        <dbReference type="SAM" id="MobiDB-lite"/>
    </source>
</evidence>
<feature type="domain" description="Swt1-like HEPN" evidence="2">
    <location>
        <begin position="11"/>
        <end position="131"/>
    </location>
</feature>
<dbReference type="PATRIC" id="fig|1278076.4.peg.5332"/>
<dbReference type="Pfam" id="PF18731">
    <property type="entry name" value="HEPN_Swt1"/>
    <property type="match status" value="1"/>
</dbReference>
<feature type="compositionally biased region" description="Polar residues" evidence="1">
    <location>
        <begin position="1039"/>
        <end position="1057"/>
    </location>
</feature>
<sequence>MAVSNRDRIGRIFELLGPALDEFHTYVLAKKLEGGDWTALLAARDKTKGAGASKTYVRTDPQNGLRMITEQIPNQIQKGWYPFTDHLSRTEQSWATELRDVRNTWAHNGSFSADDAYRALDTAERFLRAIGAPDQADEARRSRIELMRLSSEKQDRKIVKTSAAAEIGADGLEPWRLVLSPHQDVQSGNFHAAEFAADLAMVSRGEGDPEYTDPVEFFARTYLTEGLKDLLVPAMQRLSGDPNAAPIINLQTNFGGGKTHSMLAVWHLASGRPLVDYPQEVQDLLAGTELPTARRVALVGTQIKAGAVKVMPDGTRINTIGGLLAWHLGGAEGYAMVAESDTNRLNPSGEALRELFLRFGPSVILIDEWVAYARLLFGHEELPDGTFDAQFTFAQALTEAAKAVPGTLVLISIPASAEMKDGEYVGDEEEVGGQNGREALKMLRKAVGRVAEQWRAANAEESFHIVRRRLFETPDSTALAKINATAKAMVAFYVKNSSDFPREVRELDYEERIRRSYPIHPELFDRLYQDWSTLERFQRTRGVLRLMNVIVGQLWRENDTAPLIMPGSIPLRADKVVTELTQYLDDQWKALIDTDVDGPNSAPAQVDNTNQLLGQRLTTQRLARTVFMGATPTLTSAHKGLDKQRIFLGTALPGDVPGNFHSALNHLANTATYFYNSGSLYWYDTQANTTRTARDHAERLHKEDVWAEVVRRLQEHRKTASDGFAGVHVAPDSSADVPDVPEVRLVIVPPAHLHNRKAKADSPAAIWANDVTEHRGSAARTHRNMVAFLAADDARWAELDSAVRDFLAWSYIRDNADKDLNLTAAQRQQAVDRVATHNQAVADRLLQTYHWVLAPTQREATKPLEIEAFKADGTTTDLAARAAAKLRNESLLTLQRSAGLIRHDLSGTLKAAWDREGHISFGQLWNYYTTYPYLARLRDRTVLEDGVQSVSREMFWQQTGFALAVDWDGQNYLGLVLPSDQVSVPQITDALLLVQPERAEAQRERELAEYEATQGEGASQHESDSPAGDEDTSPAPGGTVQSTTATRAGSGNETGGTTPVAKTRFFGSTALHPDFYARDFNKITNEIIQHLAAADGVHLEVRIEITATTPKGFEENKIRTVSENATVLKFDQAGFETD</sequence>
<dbReference type="InterPro" id="IPR007555">
    <property type="entry name" value="DUF499"/>
</dbReference>
<comment type="caution">
    <text evidence="3">The sequence shown here is derived from an EMBL/GenBank/DDBJ whole genome shotgun (WGS) entry which is preliminary data.</text>
</comment>
<keyword evidence="4" id="KW-1185">Reference proteome</keyword>
<dbReference type="Proteomes" id="UP000011731">
    <property type="component" value="Unassembled WGS sequence"/>
</dbReference>
<evidence type="ECO:0000259" key="2">
    <source>
        <dbReference type="Pfam" id="PF18731"/>
    </source>
</evidence>
<feature type="region of interest" description="Disordered" evidence="1">
    <location>
        <begin position="1002"/>
        <end position="1061"/>
    </location>
</feature>
<evidence type="ECO:0000313" key="4">
    <source>
        <dbReference type="Proteomes" id="UP000011731"/>
    </source>
</evidence>
<dbReference type="AlphaFoldDB" id="M2XPY9"/>
<evidence type="ECO:0000313" key="3">
    <source>
        <dbReference type="EMBL" id="EME51250.1"/>
    </source>
</evidence>
<accession>M2XPY9</accession>
<organism evidence="3 4">
    <name type="scientific">Rhodococcus ruber BKS 20-38</name>
    <dbReference type="NCBI Taxonomy" id="1278076"/>
    <lineage>
        <taxon>Bacteria</taxon>
        <taxon>Bacillati</taxon>
        <taxon>Actinomycetota</taxon>
        <taxon>Actinomycetes</taxon>
        <taxon>Mycobacteriales</taxon>
        <taxon>Nocardiaceae</taxon>
        <taxon>Rhodococcus</taxon>
    </lineage>
</organism>
<proteinExistence type="predicted"/>
<name>M2XPY9_9NOCA</name>
<dbReference type="InterPro" id="IPR041650">
    <property type="entry name" value="HEPN_Swt1"/>
</dbReference>
<dbReference type="RefSeq" id="WP_003939259.1">
    <property type="nucleotide sequence ID" value="NZ_AOEX01000103.1"/>
</dbReference>
<gene>
    <name evidence="3" type="ORF">G352_26007</name>
</gene>
<dbReference type="Pfam" id="PF04465">
    <property type="entry name" value="DUF499"/>
    <property type="match status" value="1"/>
</dbReference>